<evidence type="ECO:0000313" key="2">
    <source>
        <dbReference type="Proteomes" id="UP000821845"/>
    </source>
</evidence>
<organism evidence="1 2">
    <name type="scientific">Hyalomma asiaticum</name>
    <name type="common">Tick</name>
    <dbReference type="NCBI Taxonomy" id="266040"/>
    <lineage>
        <taxon>Eukaryota</taxon>
        <taxon>Metazoa</taxon>
        <taxon>Ecdysozoa</taxon>
        <taxon>Arthropoda</taxon>
        <taxon>Chelicerata</taxon>
        <taxon>Arachnida</taxon>
        <taxon>Acari</taxon>
        <taxon>Parasitiformes</taxon>
        <taxon>Ixodida</taxon>
        <taxon>Ixodoidea</taxon>
        <taxon>Ixodidae</taxon>
        <taxon>Hyalomminae</taxon>
        <taxon>Hyalomma</taxon>
    </lineage>
</organism>
<comment type="caution">
    <text evidence="1">The sequence shown here is derived from an EMBL/GenBank/DDBJ whole genome shotgun (WGS) entry which is preliminary data.</text>
</comment>
<dbReference type="EMBL" id="CM023483">
    <property type="protein sequence ID" value="KAH6935865.1"/>
    <property type="molecule type" value="Genomic_DNA"/>
</dbReference>
<evidence type="ECO:0000313" key="1">
    <source>
        <dbReference type="EMBL" id="KAH6935865.1"/>
    </source>
</evidence>
<gene>
    <name evidence="1" type="ORF">HPB50_011095</name>
</gene>
<accession>A0ACB7SML4</accession>
<name>A0ACB7SML4_HYAAI</name>
<keyword evidence="2" id="KW-1185">Reference proteome</keyword>
<protein>
    <submittedName>
        <fullName evidence="1">Uncharacterized protein</fullName>
    </submittedName>
</protein>
<sequence length="453" mass="49393">MTTSASLMDTASSTAASRFLYGNVMFDAGENTTSSGLASFMASANDTNLTVTLGNSVVGGGAAGDGVSGAEEGVLSIAVPIPEAVATVLVLSAIVAGTVFGNVLVVLAIFTYRPLRSVQNMFIVSLAVADIAVALLVMPFNVAYSIMGRWVFGLHMCELWLTCDVLCCTASILNLCAIALDRYWAIHDPINYAQKRTLRRVLLSIVLVWAISGLISVPPLIGWNDWPEQFDETSPCQLTEERGYVLYSATGSFFAPLLIMTIVYFKIYLATRRRLRKRAKAVAATLQVKPSALNVQPPATHENSSADSPQTEQSPIDPDLESVTAIRTDDVPENRAKTQQNGGNGSASMGSCRGATPNVKQYMEERQRISLSKERRAARVLGIVMGVFVLCWLPFFLMYVILPFCPECSIAPKTVNFITWLGYVNSALNPAIYTVFNNDFRKAFLKILCHRRR</sequence>
<dbReference type="Proteomes" id="UP000821845">
    <property type="component" value="Chromosome 3"/>
</dbReference>
<reference evidence="1" key="1">
    <citation type="submission" date="2020-05" db="EMBL/GenBank/DDBJ databases">
        <title>Large-scale comparative analyses of tick genomes elucidate their genetic diversity and vector capacities.</title>
        <authorList>
            <person name="Jia N."/>
            <person name="Wang J."/>
            <person name="Shi W."/>
            <person name="Du L."/>
            <person name="Sun Y."/>
            <person name="Zhan W."/>
            <person name="Jiang J."/>
            <person name="Wang Q."/>
            <person name="Zhang B."/>
            <person name="Ji P."/>
            <person name="Sakyi L.B."/>
            <person name="Cui X."/>
            <person name="Yuan T."/>
            <person name="Jiang B."/>
            <person name="Yang W."/>
            <person name="Lam T.T.-Y."/>
            <person name="Chang Q."/>
            <person name="Ding S."/>
            <person name="Wang X."/>
            <person name="Zhu J."/>
            <person name="Ruan X."/>
            <person name="Zhao L."/>
            <person name="Wei J."/>
            <person name="Que T."/>
            <person name="Du C."/>
            <person name="Cheng J."/>
            <person name="Dai P."/>
            <person name="Han X."/>
            <person name="Huang E."/>
            <person name="Gao Y."/>
            <person name="Liu J."/>
            <person name="Shao H."/>
            <person name="Ye R."/>
            <person name="Li L."/>
            <person name="Wei W."/>
            <person name="Wang X."/>
            <person name="Wang C."/>
            <person name="Yang T."/>
            <person name="Huo Q."/>
            <person name="Li W."/>
            <person name="Guo W."/>
            <person name="Chen H."/>
            <person name="Zhou L."/>
            <person name="Ni X."/>
            <person name="Tian J."/>
            <person name="Zhou Y."/>
            <person name="Sheng Y."/>
            <person name="Liu T."/>
            <person name="Pan Y."/>
            <person name="Xia L."/>
            <person name="Li J."/>
            <person name="Zhao F."/>
            <person name="Cao W."/>
        </authorList>
    </citation>
    <scope>NUCLEOTIDE SEQUENCE</scope>
    <source>
        <strain evidence="1">Hyas-2018</strain>
    </source>
</reference>
<proteinExistence type="predicted"/>